<proteinExistence type="inferred from homology"/>
<dbReference type="AlphaFoldDB" id="A0A9W9VYG2"/>
<evidence type="ECO:0000256" key="1">
    <source>
        <dbReference type="ARBA" id="ARBA00006432"/>
    </source>
</evidence>
<evidence type="ECO:0000313" key="4">
    <source>
        <dbReference type="EMBL" id="KAJ5391576.1"/>
    </source>
</evidence>
<evidence type="ECO:0000259" key="3">
    <source>
        <dbReference type="Pfam" id="PF00501"/>
    </source>
</evidence>
<name>A0A9W9VYG2_9EURO</name>
<dbReference type="InterPro" id="IPR042099">
    <property type="entry name" value="ANL_N_sf"/>
</dbReference>
<dbReference type="Gene3D" id="3.30.300.30">
    <property type="match status" value="1"/>
</dbReference>
<feature type="domain" description="AMP-dependent synthetase/ligase" evidence="3">
    <location>
        <begin position="2"/>
        <end position="96"/>
    </location>
</feature>
<reference evidence="4" key="1">
    <citation type="submission" date="2022-12" db="EMBL/GenBank/DDBJ databases">
        <authorList>
            <person name="Petersen C."/>
        </authorList>
    </citation>
    <scope>NUCLEOTIDE SEQUENCE</scope>
    <source>
        <strain evidence="4">IBT 29677</strain>
    </source>
</reference>
<dbReference type="PANTHER" id="PTHR24096">
    <property type="entry name" value="LONG-CHAIN-FATTY-ACID--COA LIGASE"/>
    <property type="match status" value="1"/>
</dbReference>
<organism evidence="4 5">
    <name type="scientific">Penicillium cosmopolitanum</name>
    <dbReference type="NCBI Taxonomy" id="1131564"/>
    <lineage>
        <taxon>Eukaryota</taxon>
        <taxon>Fungi</taxon>
        <taxon>Dikarya</taxon>
        <taxon>Ascomycota</taxon>
        <taxon>Pezizomycotina</taxon>
        <taxon>Eurotiomycetes</taxon>
        <taxon>Eurotiomycetidae</taxon>
        <taxon>Eurotiales</taxon>
        <taxon>Aspergillaceae</taxon>
        <taxon>Penicillium</taxon>
    </lineage>
</organism>
<dbReference type="Pfam" id="PF00501">
    <property type="entry name" value="AMP-binding"/>
    <property type="match status" value="1"/>
</dbReference>
<evidence type="ECO:0000256" key="2">
    <source>
        <dbReference type="ARBA" id="ARBA00022598"/>
    </source>
</evidence>
<dbReference type="EMBL" id="JAPZBU010000008">
    <property type="protein sequence ID" value="KAJ5391576.1"/>
    <property type="molecule type" value="Genomic_DNA"/>
</dbReference>
<dbReference type="PANTHER" id="PTHR24096:SF149">
    <property type="entry name" value="AMP-BINDING DOMAIN-CONTAINING PROTEIN-RELATED"/>
    <property type="match status" value="1"/>
</dbReference>
<dbReference type="Gene3D" id="3.40.50.12780">
    <property type="entry name" value="N-terminal domain of ligase-like"/>
    <property type="match status" value="1"/>
</dbReference>
<dbReference type="InterPro" id="IPR000873">
    <property type="entry name" value="AMP-dep_synth/lig_dom"/>
</dbReference>
<evidence type="ECO:0000313" key="5">
    <source>
        <dbReference type="Proteomes" id="UP001147747"/>
    </source>
</evidence>
<dbReference type="GeneID" id="81370683"/>
<gene>
    <name evidence="4" type="ORF">N7509_007066</name>
</gene>
<reference evidence="4" key="2">
    <citation type="journal article" date="2023" name="IMA Fungus">
        <title>Comparative genomic study of the Penicillium genus elucidates a diverse pangenome and 15 lateral gene transfer events.</title>
        <authorList>
            <person name="Petersen C."/>
            <person name="Sorensen T."/>
            <person name="Nielsen M.R."/>
            <person name="Sondergaard T.E."/>
            <person name="Sorensen J.L."/>
            <person name="Fitzpatrick D.A."/>
            <person name="Frisvad J.C."/>
            <person name="Nielsen K.L."/>
        </authorList>
    </citation>
    <scope>NUCLEOTIDE SEQUENCE</scope>
    <source>
        <strain evidence="4">IBT 29677</strain>
    </source>
</reference>
<sequence>MSAAAPLTNELSSALEAKFKELCDTEVFCTQSWGLTETSPMATAIPNDRMDKRESGVGCITYNMEFRFVDPETMADVAIKSYRSTEPAEIWCRGPNFRTGDIGAIDKEGYIAIQDRIKEMIKYKGLQVIPSELEGKLIDHPDIEDAGVVGM</sequence>
<keyword evidence="5" id="KW-1185">Reference proteome</keyword>
<dbReference type="GO" id="GO:0016405">
    <property type="term" value="F:CoA-ligase activity"/>
    <property type="evidence" value="ECO:0007669"/>
    <property type="project" value="TreeGrafter"/>
</dbReference>
<keyword evidence="2" id="KW-0436">Ligase</keyword>
<dbReference type="RefSeq" id="XP_056487254.1">
    <property type="nucleotide sequence ID" value="XM_056631703.1"/>
</dbReference>
<comment type="caution">
    <text evidence="4">The sequence shown here is derived from an EMBL/GenBank/DDBJ whole genome shotgun (WGS) entry which is preliminary data.</text>
</comment>
<comment type="similarity">
    <text evidence="1">Belongs to the ATP-dependent AMP-binding enzyme family.</text>
</comment>
<dbReference type="InterPro" id="IPR045851">
    <property type="entry name" value="AMP-bd_C_sf"/>
</dbReference>
<protein>
    <recommendedName>
        <fullName evidence="3">AMP-dependent synthetase/ligase domain-containing protein</fullName>
    </recommendedName>
</protein>
<dbReference type="Proteomes" id="UP001147747">
    <property type="component" value="Unassembled WGS sequence"/>
</dbReference>
<accession>A0A9W9VYG2</accession>
<dbReference type="OrthoDB" id="1700726at2759"/>
<dbReference type="SUPFAM" id="SSF56801">
    <property type="entry name" value="Acetyl-CoA synthetase-like"/>
    <property type="match status" value="1"/>
</dbReference>